<dbReference type="Proteomes" id="UP000260782">
    <property type="component" value="Unassembled WGS sequence"/>
</dbReference>
<proteinExistence type="predicted"/>
<keyword evidence="2" id="KW-1133">Transmembrane helix</keyword>
<accession>A0A3E2TYF8</accession>
<gene>
    <name evidence="3" type="ORF">DWZ25_06365</name>
</gene>
<dbReference type="EMBL" id="QVES01000005">
    <property type="protein sequence ID" value="RGB86881.1"/>
    <property type="molecule type" value="Genomic_DNA"/>
</dbReference>
<evidence type="ECO:0000256" key="2">
    <source>
        <dbReference type="SAM" id="Phobius"/>
    </source>
</evidence>
<evidence type="ECO:0000256" key="1">
    <source>
        <dbReference type="SAM" id="MobiDB-lite"/>
    </source>
</evidence>
<dbReference type="AlphaFoldDB" id="A0A3E2TYF8"/>
<name>A0A3E2TYF8_9FIRM</name>
<keyword evidence="2" id="KW-0812">Transmembrane</keyword>
<organism evidence="3 4">
    <name type="scientific">Faecalibacterium prausnitzii</name>
    <dbReference type="NCBI Taxonomy" id="853"/>
    <lineage>
        <taxon>Bacteria</taxon>
        <taxon>Bacillati</taxon>
        <taxon>Bacillota</taxon>
        <taxon>Clostridia</taxon>
        <taxon>Eubacteriales</taxon>
        <taxon>Oscillospiraceae</taxon>
        <taxon>Faecalibacterium</taxon>
    </lineage>
</organism>
<sequence>MQNSSLKKICTKPGTFSGQKWLKKGSGSLFLHYFFVLVAIAFLFCNSPKHKNIFSAEDCQSVTTTTAASGGNREELLGQRPARRKCRPRHEADAGCRNPIAEAISNRPAPKAFYFTTLANSAARAAFTERTALASGLMAVRS</sequence>
<protein>
    <submittedName>
        <fullName evidence="3">Uncharacterized protein</fullName>
    </submittedName>
</protein>
<reference evidence="3 4" key="1">
    <citation type="submission" date="2018-08" db="EMBL/GenBank/DDBJ databases">
        <title>A genome reference for cultivated species of the human gut microbiota.</title>
        <authorList>
            <person name="Zou Y."/>
            <person name="Xue W."/>
            <person name="Luo G."/>
        </authorList>
    </citation>
    <scope>NUCLEOTIDE SEQUENCE [LARGE SCALE GENOMIC DNA]</scope>
    <source>
        <strain evidence="3 4">AF31-14AC</strain>
    </source>
</reference>
<evidence type="ECO:0000313" key="4">
    <source>
        <dbReference type="Proteomes" id="UP000260782"/>
    </source>
</evidence>
<keyword evidence="2" id="KW-0472">Membrane</keyword>
<feature type="transmembrane region" description="Helical" evidence="2">
    <location>
        <begin position="29"/>
        <end position="45"/>
    </location>
</feature>
<evidence type="ECO:0000313" key="3">
    <source>
        <dbReference type="EMBL" id="RGB86881.1"/>
    </source>
</evidence>
<feature type="region of interest" description="Disordered" evidence="1">
    <location>
        <begin position="70"/>
        <end position="91"/>
    </location>
</feature>
<comment type="caution">
    <text evidence="3">The sequence shown here is derived from an EMBL/GenBank/DDBJ whole genome shotgun (WGS) entry which is preliminary data.</text>
</comment>